<feature type="domain" description="C3H1-type" evidence="4">
    <location>
        <begin position="442"/>
        <end position="465"/>
    </location>
</feature>
<organism evidence="5 6">
    <name type="scientific">Acorus calamus</name>
    <name type="common">Sweet flag</name>
    <dbReference type="NCBI Taxonomy" id="4465"/>
    <lineage>
        <taxon>Eukaryota</taxon>
        <taxon>Viridiplantae</taxon>
        <taxon>Streptophyta</taxon>
        <taxon>Embryophyta</taxon>
        <taxon>Tracheophyta</taxon>
        <taxon>Spermatophyta</taxon>
        <taxon>Magnoliopsida</taxon>
        <taxon>Liliopsida</taxon>
        <taxon>Acoraceae</taxon>
        <taxon>Acorus</taxon>
    </lineage>
</organism>
<feature type="region of interest" description="Disordered" evidence="3">
    <location>
        <begin position="51"/>
        <end position="87"/>
    </location>
</feature>
<evidence type="ECO:0000256" key="2">
    <source>
        <dbReference type="PROSITE-ProRule" id="PRU00723"/>
    </source>
</evidence>
<gene>
    <name evidence="5" type="ORF">QJS10_CPA07g00318</name>
</gene>
<dbReference type="GO" id="GO:0005634">
    <property type="term" value="C:nucleus"/>
    <property type="evidence" value="ECO:0007669"/>
    <property type="project" value="TreeGrafter"/>
</dbReference>
<sequence>MREGLLSHPPLSSGGGCRRHLESATYRSLVRLFSLFTHGSQVAGGLTREEAVTSHGRAGGPASDGVDGISNPEPEPSRGGSSDCSEPATVQRFDDVLGPEGAHADELGLEMLNELENVMASLVGADENGRVEDGEIPGQIDSNSFEGLGDICMENMVRGNREEGFVTQEQEPQRDLNDRARVDAVDVEHGIRDLCRPMDSRSDPERDVSDEEVEDGEIPDNFGIYGHSVEEEGESEEDKGGEFTPVVPQVLRTSSGSDTMVEPQMEKTSHEESKSEVKSSLVASSGSHLSVDLKKASTGKLDYFASLMGYYFLFPVHVDLGQLKLLLPGSLHSLHMNPVHSCGCTRGYGFKDDKVREKKKRGPLTEERREKKKIAKKRKRAQKNREQGVKRLKIQPIIKPKTVKHCSFFLKGRCQQPCKHFACGMCLKGDDCPFDHELSKYPCHKIMSTGMCPRGNCCKFSHKVSVAEGSAAPSLLSKLDPPVTLDKITTNSQPDSKHSSSVAKDSPRNLTPAKAVERTFELPTRIPKGISFLSFGGSPAGNTNKQQQKLPPNLHDSKGKSVLSLQAVVPSSTQTFKMAMIAGHESKLKSAQKPMFLPPPDVKKSEVPRKGPWDDAAKILEEFLFGGGGDAFS</sequence>
<feature type="compositionally biased region" description="Polar residues" evidence="3">
    <location>
        <begin position="487"/>
        <end position="503"/>
    </location>
</feature>
<keyword evidence="2" id="KW-0862">Zinc</keyword>
<reference evidence="5" key="2">
    <citation type="submission" date="2023-06" db="EMBL/GenBank/DDBJ databases">
        <authorList>
            <person name="Ma L."/>
            <person name="Liu K.-W."/>
            <person name="Li Z."/>
            <person name="Hsiao Y.-Y."/>
            <person name="Qi Y."/>
            <person name="Fu T."/>
            <person name="Tang G."/>
            <person name="Zhang D."/>
            <person name="Sun W.-H."/>
            <person name="Liu D.-K."/>
            <person name="Li Y."/>
            <person name="Chen G.-Z."/>
            <person name="Liu X.-D."/>
            <person name="Liao X.-Y."/>
            <person name="Jiang Y.-T."/>
            <person name="Yu X."/>
            <person name="Hao Y."/>
            <person name="Huang J."/>
            <person name="Zhao X.-W."/>
            <person name="Ke S."/>
            <person name="Chen Y.-Y."/>
            <person name="Wu W.-L."/>
            <person name="Hsu J.-L."/>
            <person name="Lin Y.-F."/>
            <person name="Huang M.-D."/>
            <person name="Li C.-Y."/>
            <person name="Huang L."/>
            <person name="Wang Z.-W."/>
            <person name="Zhao X."/>
            <person name="Zhong W.-Y."/>
            <person name="Peng D.-H."/>
            <person name="Ahmad S."/>
            <person name="Lan S."/>
            <person name="Zhang J.-S."/>
            <person name="Tsai W.-C."/>
            <person name="Van De Peer Y."/>
            <person name="Liu Z.-J."/>
        </authorList>
    </citation>
    <scope>NUCLEOTIDE SEQUENCE</scope>
    <source>
        <strain evidence="5">CP</strain>
        <tissue evidence="5">Leaves</tissue>
    </source>
</reference>
<feature type="region of interest" description="Disordered" evidence="3">
    <location>
        <begin position="253"/>
        <end position="276"/>
    </location>
</feature>
<evidence type="ECO:0000256" key="3">
    <source>
        <dbReference type="SAM" id="MobiDB-lite"/>
    </source>
</evidence>
<comment type="caution">
    <text evidence="5">The sequence shown here is derived from an EMBL/GenBank/DDBJ whole genome shotgun (WGS) entry which is preliminary data.</text>
</comment>
<dbReference type="Gene3D" id="4.10.1000.10">
    <property type="entry name" value="Zinc finger, CCCH-type"/>
    <property type="match status" value="1"/>
</dbReference>
<dbReference type="AlphaFoldDB" id="A0AAV9EEA4"/>
<dbReference type="Proteomes" id="UP001180020">
    <property type="component" value="Unassembled WGS sequence"/>
</dbReference>
<feature type="region of interest" description="Disordered" evidence="3">
    <location>
        <begin position="484"/>
        <end position="518"/>
    </location>
</feature>
<dbReference type="GO" id="GO:0008270">
    <property type="term" value="F:zinc ion binding"/>
    <property type="evidence" value="ECO:0007669"/>
    <property type="project" value="UniProtKB-KW"/>
</dbReference>
<proteinExistence type="predicted"/>
<feature type="region of interest" description="Disordered" evidence="3">
    <location>
        <begin position="195"/>
        <end position="223"/>
    </location>
</feature>
<keyword evidence="6" id="KW-1185">Reference proteome</keyword>
<keyword evidence="2" id="KW-0863">Zinc-finger</keyword>
<dbReference type="PANTHER" id="PTHR13119:SF12">
    <property type="entry name" value="PROTEIN SUPPRESSOR OF SABLE"/>
    <property type="match status" value="1"/>
</dbReference>
<feature type="compositionally biased region" description="Basic residues" evidence="3">
    <location>
        <begin position="370"/>
        <end position="382"/>
    </location>
</feature>
<evidence type="ECO:0000259" key="4">
    <source>
        <dbReference type="PROSITE" id="PS50103"/>
    </source>
</evidence>
<dbReference type="PROSITE" id="PS50103">
    <property type="entry name" value="ZF_C3H1"/>
    <property type="match status" value="2"/>
</dbReference>
<dbReference type="InterPro" id="IPR045124">
    <property type="entry name" value="Su(sable)-like"/>
</dbReference>
<feature type="domain" description="C3H1-type" evidence="4">
    <location>
        <begin position="412"/>
        <end position="439"/>
    </location>
</feature>
<evidence type="ECO:0000256" key="1">
    <source>
        <dbReference type="ARBA" id="ARBA00022737"/>
    </source>
</evidence>
<dbReference type="SMART" id="SM00356">
    <property type="entry name" value="ZnF_C3H1"/>
    <property type="match status" value="2"/>
</dbReference>
<name>A0AAV9EEA4_ACOCL</name>
<dbReference type="InterPro" id="IPR000571">
    <property type="entry name" value="Znf_CCCH"/>
</dbReference>
<keyword evidence="1" id="KW-0677">Repeat</keyword>
<evidence type="ECO:0000313" key="6">
    <source>
        <dbReference type="Proteomes" id="UP001180020"/>
    </source>
</evidence>
<protein>
    <submittedName>
        <fullName evidence="5">Zinc finger CCCH domain-containing protein 7</fullName>
    </submittedName>
</protein>
<reference evidence="5" key="1">
    <citation type="journal article" date="2023" name="Nat. Commun.">
        <title>Diploid and tetraploid genomes of Acorus and the evolution of monocots.</title>
        <authorList>
            <person name="Ma L."/>
            <person name="Liu K.W."/>
            <person name="Li Z."/>
            <person name="Hsiao Y.Y."/>
            <person name="Qi Y."/>
            <person name="Fu T."/>
            <person name="Tang G.D."/>
            <person name="Zhang D."/>
            <person name="Sun W.H."/>
            <person name="Liu D.K."/>
            <person name="Li Y."/>
            <person name="Chen G.Z."/>
            <person name="Liu X.D."/>
            <person name="Liao X.Y."/>
            <person name="Jiang Y.T."/>
            <person name="Yu X."/>
            <person name="Hao Y."/>
            <person name="Huang J."/>
            <person name="Zhao X.W."/>
            <person name="Ke S."/>
            <person name="Chen Y.Y."/>
            <person name="Wu W.L."/>
            <person name="Hsu J.L."/>
            <person name="Lin Y.F."/>
            <person name="Huang M.D."/>
            <person name="Li C.Y."/>
            <person name="Huang L."/>
            <person name="Wang Z.W."/>
            <person name="Zhao X."/>
            <person name="Zhong W.Y."/>
            <person name="Peng D.H."/>
            <person name="Ahmad S."/>
            <person name="Lan S."/>
            <person name="Zhang J.S."/>
            <person name="Tsai W.C."/>
            <person name="Van de Peer Y."/>
            <person name="Liu Z.J."/>
        </authorList>
    </citation>
    <scope>NUCLEOTIDE SEQUENCE</scope>
    <source>
        <strain evidence="5">CP</strain>
    </source>
</reference>
<dbReference type="PANTHER" id="PTHR13119">
    <property type="entry name" value="ZINC FINGER CCCH DOMAIN-CONTAINING PROTEI"/>
    <property type="match status" value="1"/>
</dbReference>
<feature type="compositionally biased region" description="Basic and acidic residues" evidence="3">
    <location>
        <begin position="195"/>
        <end position="207"/>
    </location>
</feature>
<feature type="region of interest" description="Disordered" evidence="3">
    <location>
        <begin position="355"/>
        <end position="387"/>
    </location>
</feature>
<feature type="compositionally biased region" description="Basic and acidic residues" evidence="3">
    <location>
        <begin position="264"/>
        <end position="276"/>
    </location>
</feature>
<dbReference type="PROSITE" id="PS51257">
    <property type="entry name" value="PROKAR_LIPOPROTEIN"/>
    <property type="match status" value="1"/>
</dbReference>
<dbReference type="EMBL" id="JAUJYO010000007">
    <property type="protein sequence ID" value="KAK1311845.1"/>
    <property type="molecule type" value="Genomic_DNA"/>
</dbReference>
<dbReference type="GO" id="GO:0003723">
    <property type="term" value="F:RNA binding"/>
    <property type="evidence" value="ECO:0007669"/>
    <property type="project" value="InterPro"/>
</dbReference>
<feature type="compositionally biased region" description="Acidic residues" evidence="3">
    <location>
        <begin position="208"/>
        <end position="218"/>
    </location>
</feature>
<accession>A0AAV9EEA4</accession>
<evidence type="ECO:0000313" key="5">
    <source>
        <dbReference type="EMBL" id="KAK1311845.1"/>
    </source>
</evidence>
<keyword evidence="2" id="KW-0479">Metal-binding</keyword>
<feature type="zinc finger region" description="C3H1-type" evidence="2">
    <location>
        <begin position="412"/>
        <end position="439"/>
    </location>
</feature>
<dbReference type="GO" id="GO:0045892">
    <property type="term" value="P:negative regulation of DNA-templated transcription"/>
    <property type="evidence" value="ECO:0007669"/>
    <property type="project" value="InterPro"/>
</dbReference>
<feature type="zinc finger region" description="C3H1-type" evidence="2">
    <location>
        <begin position="442"/>
        <end position="465"/>
    </location>
</feature>